<evidence type="ECO:0000313" key="3">
    <source>
        <dbReference type="WBParaSite" id="TCLT_0000954301-mRNA-1"/>
    </source>
</evidence>
<reference evidence="1 2" key="2">
    <citation type="submission" date="2018-11" db="EMBL/GenBank/DDBJ databases">
        <authorList>
            <consortium name="Pathogen Informatics"/>
        </authorList>
    </citation>
    <scope>NUCLEOTIDE SEQUENCE [LARGE SCALE GENOMIC DNA]</scope>
</reference>
<dbReference type="AlphaFoldDB" id="A0A0N5D8V1"/>
<gene>
    <name evidence="1" type="ORF">TCLT_LOCUS9532</name>
</gene>
<dbReference type="EMBL" id="UYYF01004818">
    <property type="protein sequence ID" value="VDN07167.1"/>
    <property type="molecule type" value="Genomic_DNA"/>
</dbReference>
<dbReference type="OrthoDB" id="447173at2759"/>
<dbReference type="OMA" id="DYERNDP"/>
<keyword evidence="2" id="KW-1185">Reference proteome</keyword>
<dbReference type="WBParaSite" id="TCLT_0000954301-mRNA-1">
    <property type="protein sequence ID" value="TCLT_0000954301-mRNA-1"/>
    <property type="gene ID" value="TCLT_0000954301"/>
</dbReference>
<dbReference type="Proteomes" id="UP000276776">
    <property type="component" value="Unassembled WGS sequence"/>
</dbReference>
<dbReference type="STRING" id="103827.A0A0N5D8V1"/>
<evidence type="ECO:0000313" key="1">
    <source>
        <dbReference type="EMBL" id="VDN07167.1"/>
    </source>
</evidence>
<organism evidence="3">
    <name type="scientific">Thelazia callipaeda</name>
    <name type="common">Oriental eyeworm</name>
    <name type="synonym">Parasitic nematode</name>
    <dbReference type="NCBI Taxonomy" id="103827"/>
    <lineage>
        <taxon>Eukaryota</taxon>
        <taxon>Metazoa</taxon>
        <taxon>Ecdysozoa</taxon>
        <taxon>Nematoda</taxon>
        <taxon>Chromadorea</taxon>
        <taxon>Rhabditida</taxon>
        <taxon>Spirurina</taxon>
        <taxon>Spiruromorpha</taxon>
        <taxon>Thelazioidea</taxon>
        <taxon>Thelaziidae</taxon>
        <taxon>Thelazia</taxon>
    </lineage>
</organism>
<evidence type="ECO:0000313" key="2">
    <source>
        <dbReference type="Proteomes" id="UP000276776"/>
    </source>
</evidence>
<name>A0A0N5D8V1_THECL</name>
<sequence length="245" mass="28538">MGKSDYQSHDPRLHYILRVASHIFTLNLTENKFPNLNSIQDFCNTSTSLLIIAMDEKNSKIEISNEIRNDHANLTRVIFYKLKAAPLSLDVYKNEISVLSLRGRPTDVLIRSVEEVFRKAVSNDSEISRDESHHHWNINESVVISNQKSELDKEESLRKYELVNEEITYWKARKDSTALQYCSILKKMQIEKLVDCNINDINQIIDTTENCLDALWNCKPAFPQYRMEQLLHNIGKGILFYLNFV</sequence>
<protein>
    <submittedName>
        <fullName evidence="3">DHC_N1 domain-containing protein</fullName>
    </submittedName>
</protein>
<reference evidence="3" key="1">
    <citation type="submission" date="2017-02" db="UniProtKB">
        <authorList>
            <consortium name="WormBaseParasite"/>
        </authorList>
    </citation>
    <scope>IDENTIFICATION</scope>
</reference>
<accession>A0A0N5D8V1</accession>
<proteinExistence type="predicted"/>